<dbReference type="PROSITE" id="PS50114">
    <property type="entry name" value="GATA_ZN_FINGER_2"/>
    <property type="match status" value="1"/>
</dbReference>
<dbReference type="GO" id="GO:0006355">
    <property type="term" value="P:regulation of DNA-templated transcription"/>
    <property type="evidence" value="ECO:0007669"/>
    <property type="project" value="InterPro"/>
</dbReference>
<feature type="region of interest" description="Disordered" evidence="2">
    <location>
        <begin position="164"/>
        <end position="319"/>
    </location>
</feature>
<feature type="compositionally biased region" description="Polar residues" evidence="2">
    <location>
        <begin position="219"/>
        <end position="232"/>
    </location>
</feature>
<dbReference type="Gene3D" id="3.30.50.10">
    <property type="entry name" value="Erythroid Transcription Factor GATA-1, subunit A"/>
    <property type="match status" value="1"/>
</dbReference>
<dbReference type="InterPro" id="IPR000679">
    <property type="entry name" value="Znf_GATA"/>
</dbReference>
<feature type="compositionally biased region" description="Polar residues" evidence="2">
    <location>
        <begin position="165"/>
        <end position="182"/>
    </location>
</feature>
<organism evidence="4 5">
    <name type="scientific">Entomortierella chlamydospora</name>
    <dbReference type="NCBI Taxonomy" id="101097"/>
    <lineage>
        <taxon>Eukaryota</taxon>
        <taxon>Fungi</taxon>
        <taxon>Fungi incertae sedis</taxon>
        <taxon>Mucoromycota</taxon>
        <taxon>Mortierellomycotina</taxon>
        <taxon>Mortierellomycetes</taxon>
        <taxon>Mortierellales</taxon>
        <taxon>Mortierellaceae</taxon>
        <taxon>Entomortierella</taxon>
    </lineage>
</organism>
<gene>
    <name evidence="4" type="ORF">BGZ80_006275</name>
</gene>
<keyword evidence="1" id="KW-0863">Zinc-finger</keyword>
<sequence length="629" mass="68544">MMLQSQFQQQHHYSRQQHHQLHSTMNDEDPFGEYVVMDMSHGQMMAEGFRPMDDSNLALGMNNEITSSPDVNNVGMPQFNANNPSVPNQAWSLAAALQKPSAKSTKTKKASTRPPRALECFNCKVTQTPLWRRTLDRKHSLCNACGLYYKQYNGHRPLHIRHKPSLSQSQQRENASPYTLSPPNGGAALNQKKESSSSPGSTSPVMSPNESFKGDEPESASTTPANEAMTESANEKSAEGSMPLEQEASQPEQDAESQSQDANGDSSADGATKSSSVTFKTEGTRVKRSSSNGNSKSQKMLSRHRQTRSFTGPIHTDTYAGVPATMAHSAEWRTYAPMGEVSNAMMLGQIPTPVQDAAYGNYPAGLLSEDLNGVSDSPLLMCDGGPFSPTSTLCSPLTASTVPSMAHGPMAPYSLPPTAIGGTSPAPADGMTKTTSAAAGAGTASEDNQSGNQKSPIFDDMRFHVLVDNMRPGQMFRFLNILESRCHVLRHRLGMPPSPTTPGPLSPQQQQQHMNVLMAQQQQQQQQSMVNTPTTECGFQSLSLSSPPAKDEHLSYPWHSMNTTATTFQQQGQQAMPYLYSNEAHIQRDNSADGEDVKEEDDCAQRQFQQHFWQPNATTASMAIYATSD</sequence>
<dbReference type="SMART" id="SM00401">
    <property type="entry name" value="ZnF_GATA"/>
    <property type="match status" value="1"/>
</dbReference>
<protein>
    <recommendedName>
        <fullName evidence="3">GATA-type domain-containing protein</fullName>
    </recommendedName>
</protein>
<feature type="compositionally biased region" description="Low complexity" evidence="2">
    <location>
        <begin position="196"/>
        <end position="208"/>
    </location>
</feature>
<dbReference type="InterPro" id="IPR013088">
    <property type="entry name" value="Znf_NHR/GATA"/>
</dbReference>
<feature type="compositionally biased region" description="Basic residues" evidence="2">
    <location>
        <begin position="12"/>
        <end position="21"/>
    </location>
</feature>
<reference evidence="4" key="1">
    <citation type="journal article" date="2020" name="Fungal Divers.">
        <title>Resolving the Mortierellaceae phylogeny through synthesis of multi-gene phylogenetics and phylogenomics.</title>
        <authorList>
            <person name="Vandepol N."/>
            <person name="Liber J."/>
            <person name="Desiro A."/>
            <person name="Na H."/>
            <person name="Kennedy M."/>
            <person name="Barry K."/>
            <person name="Grigoriev I.V."/>
            <person name="Miller A.N."/>
            <person name="O'Donnell K."/>
            <person name="Stajich J.E."/>
            <person name="Bonito G."/>
        </authorList>
    </citation>
    <scope>NUCLEOTIDE SEQUENCE</scope>
    <source>
        <strain evidence="4">NRRL 2769</strain>
    </source>
</reference>
<evidence type="ECO:0000259" key="3">
    <source>
        <dbReference type="PROSITE" id="PS50114"/>
    </source>
</evidence>
<evidence type="ECO:0000313" key="5">
    <source>
        <dbReference type="Proteomes" id="UP000703661"/>
    </source>
</evidence>
<dbReference type="Pfam" id="PF00320">
    <property type="entry name" value="GATA"/>
    <property type="match status" value="1"/>
</dbReference>
<keyword evidence="1" id="KW-0479">Metal-binding</keyword>
<evidence type="ECO:0000256" key="1">
    <source>
        <dbReference type="PROSITE-ProRule" id="PRU00094"/>
    </source>
</evidence>
<feature type="region of interest" description="Disordered" evidence="2">
    <location>
        <begin position="424"/>
        <end position="456"/>
    </location>
</feature>
<evidence type="ECO:0000256" key="2">
    <source>
        <dbReference type="SAM" id="MobiDB-lite"/>
    </source>
</evidence>
<dbReference type="Proteomes" id="UP000703661">
    <property type="component" value="Unassembled WGS sequence"/>
</dbReference>
<dbReference type="AlphaFoldDB" id="A0A9P6MI01"/>
<feature type="compositionally biased region" description="Low complexity" evidence="2">
    <location>
        <begin position="434"/>
        <end position="445"/>
    </location>
</feature>
<feature type="domain" description="GATA-type" evidence="3">
    <location>
        <begin position="114"/>
        <end position="172"/>
    </location>
</feature>
<dbReference type="EMBL" id="JAAAID010003095">
    <property type="protein sequence ID" value="KAG0000862.1"/>
    <property type="molecule type" value="Genomic_DNA"/>
</dbReference>
<dbReference type="GO" id="GO:0008270">
    <property type="term" value="F:zinc ion binding"/>
    <property type="evidence" value="ECO:0007669"/>
    <property type="project" value="UniProtKB-KW"/>
</dbReference>
<feature type="compositionally biased region" description="Polar residues" evidence="2">
    <location>
        <begin position="272"/>
        <end position="281"/>
    </location>
</feature>
<feature type="compositionally biased region" description="Low complexity" evidence="2">
    <location>
        <begin position="1"/>
        <end position="11"/>
    </location>
</feature>
<feature type="compositionally biased region" description="Polar residues" evidence="2">
    <location>
        <begin position="289"/>
        <end position="300"/>
    </location>
</feature>
<feature type="compositionally biased region" description="Polar residues" evidence="2">
    <location>
        <begin position="247"/>
        <end position="266"/>
    </location>
</feature>
<accession>A0A9P6MI01</accession>
<proteinExistence type="predicted"/>
<comment type="caution">
    <text evidence="4">The sequence shown here is derived from an EMBL/GenBank/DDBJ whole genome shotgun (WGS) entry which is preliminary data.</text>
</comment>
<dbReference type="GO" id="GO:0043565">
    <property type="term" value="F:sequence-specific DNA binding"/>
    <property type="evidence" value="ECO:0007669"/>
    <property type="project" value="InterPro"/>
</dbReference>
<keyword evidence="5" id="KW-1185">Reference proteome</keyword>
<name>A0A9P6MI01_9FUNG</name>
<feature type="region of interest" description="Disordered" evidence="2">
    <location>
        <begin position="1"/>
        <end position="29"/>
    </location>
</feature>
<feature type="compositionally biased region" description="Polar residues" evidence="2">
    <location>
        <begin position="446"/>
        <end position="455"/>
    </location>
</feature>
<evidence type="ECO:0000313" key="4">
    <source>
        <dbReference type="EMBL" id="KAG0000862.1"/>
    </source>
</evidence>
<dbReference type="CDD" id="cd00202">
    <property type="entry name" value="ZnF_GATA"/>
    <property type="match status" value="1"/>
</dbReference>
<keyword evidence="1" id="KW-0862">Zinc</keyword>
<dbReference type="SUPFAM" id="SSF57716">
    <property type="entry name" value="Glucocorticoid receptor-like (DNA-binding domain)"/>
    <property type="match status" value="1"/>
</dbReference>